<dbReference type="InterPro" id="IPR042517">
    <property type="entry name" value="Glyco_hydro_64_N_2"/>
</dbReference>
<dbReference type="EMBL" id="JBHTCJ010000003">
    <property type="protein sequence ID" value="MFC7341366.1"/>
    <property type="molecule type" value="Genomic_DNA"/>
</dbReference>
<evidence type="ECO:0000256" key="1">
    <source>
        <dbReference type="SAM" id="SignalP"/>
    </source>
</evidence>
<dbReference type="InterPro" id="IPR037398">
    <property type="entry name" value="Glyco_hydro_64_fam"/>
</dbReference>
<dbReference type="InterPro" id="IPR006311">
    <property type="entry name" value="TAT_signal"/>
</dbReference>
<reference evidence="4" key="1">
    <citation type="journal article" date="2019" name="Int. J. Syst. Evol. Microbiol.">
        <title>The Global Catalogue of Microorganisms (GCM) 10K type strain sequencing project: providing services to taxonomists for standard genome sequencing and annotation.</title>
        <authorList>
            <consortium name="The Broad Institute Genomics Platform"/>
            <consortium name="The Broad Institute Genome Sequencing Center for Infectious Disease"/>
            <person name="Wu L."/>
            <person name="Ma J."/>
        </authorList>
    </citation>
    <scope>NUCLEOTIDE SEQUENCE [LARGE SCALE GENOMIC DNA]</scope>
    <source>
        <strain evidence="4">WLHS5</strain>
    </source>
</reference>
<dbReference type="Gene3D" id="3.30.920.50">
    <property type="entry name" value="Beta-1,3-glucanase, C-terminal domain"/>
    <property type="match status" value="1"/>
</dbReference>
<dbReference type="PANTHER" id="PTHR38165:SF1">
    <property type="entry name" value="GLUCANASE B"/>
    <property type="match status" value="1"/>
</dbReference>
<dbReference type="GO" id="GO:0016787">
    <property type="term" value="F:hydrolase activity"/>
    <property type="evidence" value="ECO:0007669"/>
    <property type="project" value="UniProtKB-KW"/>
</dbReference>
<sequence length="396" mass="42850">MVSRRRFLGYSAAALTSPLWAQAISAPFASAAPESLKFVLKNDSGKTAHAYIAGFSDAEKKAVFVRQDGTQYFPQAGGPEPQPLDEDPAIPVDGSVEVTVPRMYGSRVYFVTDDKLEFQVVQGADGTTSVVHPNFVSDADPNFNKDWTFAEFTLNAEQLYANISYVDFVAAPIGLHLQAGSGEQSVPGMPTGGMDEVARGLRDQGGTWPNLVQEADGRVVRVLSPMHRGDDFAGYFEPYVDEAYAKYAGETLFVDTQREDIGVLEGKVEGEGLVFGSERFAKPSTIDIFSCNSGPFANNPGSDSQERLAIVPRLAAAFNRSTLLINNEQPHGEDPATFYQHDITSHYARVVHENLPDGKGYAFAYDDVSSNAGEDHSGKVNAGDPEVFTLTLGAVR</sequence>
<dbReference type="CDD" id="cd09220">
    <property type="entry name" value="GH64-GluB-like"/>
    <property type="match status" value="1"/>
</dbReference>
<dbReference type="PANTHER" id="PTHR38165">
    <property type="match status" value="1"/>
</dbReference>
<evidence type="ECO:0000313" key="4">
    <source>
        <dbReference type="Proteomes" id="UP001596504"/>
    </source>
</evidence>
<dbReference type="InterPro" id="IPR032477">
    <property type="entry name" value="Glyco_hydro_64"/>
</dbReference>
<organism evidence="3 4">
    <name type="scientific">Saccharopolyspora griseoalba</name>
    <dbReference type="NCBI Taxonomy" id="1431848"/>
    <lineage>
        <taxon>Bacteria</taxon>
        <taxon>Bacillati</taxon>
        <taxon>Actinomycetota</taxon>
        <taxon>Actinomycetes</taxon>
        <taxon>Pseudonocardiales</taxon>
        <taxon>Pseudonocardiaceae</taxon>
        <taxon>Saccharopolyspora</taxon>
    </lineage>
</organism>
<dbReference type="InterPro" id="IPR037176">
    <property type="entry name" value="Osmotin/thaumatin-like_sf"/>
</dbReference>
<feature type="signal peptide" evidence="1">
    <location>
        <begin position="1"/>
        <end position="23"/>
    </location>
</feature>
<feature type="chain" id="PRO_5047383042" evidence="1">
    <location>
        <begin position="24"/>
        <end position="396"/>
    </location>
</feature>
<dbReference type="RefSeq" id="WP_380666148.1">
    <property type="nucleotide sequence ID" value="NZ_JBHTCJ010000003.1"/>
</dbReference>
<gene>
    <name evidence="3" type="ORF">ACFQRI_08065</name>
</gene>
<dbReference type="Pfam" id="PF16483">
    <property type="entry name" value="Glyco_hydro_64"/>
    <property type="match status" value="1"/>
</dbReference>
<dbReference type="PROSITE" id="PS51318">
    <property type="entry name" value="TAT"/>
    <property type="match status" value="1"/>
</dbReference>
<keyword evidence="4" id="KW-1185">Reference proteome</keyword>
<feature type="domain" description="GH64" evidence="2">
    <location>
        <begin position="33"/>
        <end position="394"/>
    </location>
</feature>
<evidence type="ECO:0000259" key="2">
    <source>
        <dbReference type="PROSITE" id="PS52006"/>
    </source>
</evidence>
<name>A0ABW2LIK1_9PSEU</name>
<keyword evidence="1" id="KW-0732">Signal</keyword>
<protein>
    <submittedName>
        <fullName evidence="3">Glycoside hydrolase family 64 protein</fullName>
    </submittedName>
</protein>
<dbReference type="Gene3D" id="2.60.110.10">
    <property type="entry name" value="Thaumatin"/>
    <property type="match status" value="1"/>
</dbReference>
<proteinExistence type="predicted"/>
<accession>A0ABW2LIK1</accession>
<comment type="caution">
    <text evidence="3">The sequence shown here is derived from an EMBL/GenBank/DDBJ whole genome shotgun (WGS) entry which is preliminary data.</text>
</comment>
<dbReference type="PROSITE" id="PS52006">
    <property type="entry name" value="GH64"/>
    <property type="match status" value="1"/>
</dbReference>
<keyword evidence="3" id="KW-0378">Hydrolase</keyword>
<dbReference type="Proteomes" id="UP001596504">
    <property type="component" value="Unassembled WGS sequence"/>
</dbReference>
<evidence type="ECO:0000313" key="3">
    <source>
        <dbReference type="EMBL" id="MFC7341366.1"/>
    </source>
</evidence>